<reference evidence="1" key="1">
    <citation type="submission" date="2023-04" db="EMBL/GenBank/DDBJ databases">
        <title>Draft Genome sequencing of Naganishia species isolated from polar environments using Oxford Nanopore Technology.</title>
        <authorList>
            <person name="Leo P."/>
            <person name="Venkateswaran K."/>
        </authorList>
    </citation>
    <scope>NUCLEOTIDE SEQUENCE</scope>
    <source>
        <strain evidence="1">MNA-CCFEE 5423</strain>
    </source>
</reference>
<accession>A0ACC2UXQ0</accession>
<dbReference type="Proteomes" id="UP001227268">
    <property type="component" value="Unassembled WGS sequence"/>
</dbReference>
<keyword evidence="2" id="KW-1185">Reference proteome</keyword>
<name>A0ACC2UXQ0_9TREE</name>
<gene>
    <name evidence="1" type="ORF">QFC21_007163</name>
</gene>
<sequence>MTSLQVWIDHARDTEQGGHAYDLHHAEPVTQAKYICEDCEHETIERYRIVVRHRQAHCKIHACQIDGCSTLLESNIEYGKHLLEHREVAQLSAAEEDSRDRNKALAWDRIIAMTSAQFQPAGKERINVYYDAEEPGPDSLEEFHADLDD</sequence>
<evidence type="ECO:0000313" key="2">
    <source>
        <dbReference type="Proteomes" id="UP001227268"/>
    </source>
</evidence>
<dbReference type="EMBL" id="JASBWT010000049">
    <property type="protein sequence ID" value="KAJ9091623.1"/>
    <property type="molecule type" value="Genomic_DNA"/>
</dbReference>
<comment type="caution">
    <text evidence="1">The sequence shown here is derived from an EMBL/GenBank/DDBJ whole genome shotgun (WGS) entry which is preliminary data.</text>
</comment>
<protein>
    <submittedName>
        <fullName evidence="1">Uncharacterized protein</fullName>
    </submittedName>
</protein>
<proteinExistence type="predicted"/>
<evidence type="ECO:0000313" key="1">
    <source>
        <dbReference type="EMBL" id="KAJ9091623.1"/>
    </source>
</evidence>
<organism evidence="1 2">
    <name type="scientific">Naganishia friedmannii</name>
    <dbReference type="NCBI Taxonomy" id="89922"/>
    <lineage>
        <taxon>Eukaryota</taxon>
        <taxon>Fungi</taxon>
        <taxon>Dikarya</taxon>
        <taxon>Basidiomycota</taxon>
        <taxon>Agaricomycotina</taxon>
        <taxon>Tremellomycetes</taxon>
        <taxon>Filobasidiales</taxon>
        <taxon>Filobasidiaceae</taxon>
        <taxon>Naganishia</taxon>
    </lineage>
</organism>